<dbReference type="GO" id="GO:0051028">
    <property type="term" value="P:mRNA transport"/>
    <property type="evidence" value="ECO:0007669"/>
    <property type="project" value="UniProtKB-KW"/>
</dbReference>
<evidence type="ECO:0000256" key="9">
    <source>
        <dbReference type="ARBA" id="ARBA00022664"/>
    </source>
</evidence>
<evidence type="ECO:0000256" key="6">
    <source>
        <dbReference type="ARBA" id="ARBA00019964"/>
    </source>
</evidence>
<dbReference type="SMART" id="SM01044">
    <property type="entry name" value="Btz"/>
    <property type="match status" value="1"/>
</dbReference>
<evidence type="ECO:0000256" key="18">
    <source>
        <dbReference type="SAM" id="MobiDB-lite"/>
    </source>
</evidence>
<evidence type="ECO:0000256" key="5">
    <source>
        <dbReference type="ARBA" id="ARBA00009548"/>
    </source>
</evidence>
<evidence type="ECO:0000256" key="12">
    <source>
        <dbReference type="ARBA" id="ARBA00022845"/>
    </source>
</evidence>
<accession>A0AAN8ZT30</accession>
<keyword evidence="8" id="KW-0963">Cytoplasm</keyword>
<protein>
    <recommendedName>
        <fullName evidence="6">Protein CASC3</fullName>
    </recommendedName>
</protein>
<feature type="domain" description="Btz" evidence="19">
    <location>
        <begin position="44"/>
        <end position="162"/>
    </location>
</feature>
<feature type="compositionally biased region" description="Basic and acidic residues" evidence="18">
    <location>
        <begin position="762"/>
        <end position="771"/>
    </location>
</feature>
<organism evidence="20 21">
    <name type="scientific">Halocaridina rubra</name>
    <name type="common">Hawaiian red shrimp</name>
    <dbReference type="NCBI Taxonomy" id="373956"/>
    <lineage>
        <taxon>Eukaryota</taxon>
        <taxon>Metazoa</taxon>
        <taxon>Ecdysozoa</taxon>
        <taxon>Arthropoda</taxon>
        <taxon>Crustacea</taxon>
        <taxon>Multicrustacea</taxon>
        <taxon>Malacostraca</taxon>
        <taxon>Eumalacostraca</taxon>
        <taxon>Eucarida</taxon>
        <taxon>Decapoda</taxon>
        <taxon>Pleocyemata</taxon>
        <taxon>Caridea</taxon>
        <taxon>Atyoidea</taxon>
        <taxon>Atyidae</taxon>
        <taxon>Halocaridina</taxon>
    </lineage>
</organism>
<reference evidence="20 21" key="1">
    <citation type="submission" date="2023-11" db="EMBL/GenBank/DDBJ databases">
        <title>Halocaridina rubra genome assembly.</title>
        <authorList>
            <person name="Smith C."/>
        </authorList>
    </citation>
    <scope>NUCLEOTIDE SEQUENCE [LARGE SCALE GENOMIC DNA]</scope>
    <source>
        <strain evidence="20">EP-1</strain>
        <tissue evidence="20">Whole</tissue>
    </source>
</reference>
<keyword evidence="13" id="KW-0694">RNA-binding</keyword>
<keyword evidence="14" id="KW-0866">Nonsense-mediated mRNA decay</keyword>
<evidence type="ECO:0000313" key="21">
    <source>
        <dbReference type="Proteomes" id="UP001381693"/>
    </source>
</evidence>
<feature type="compositionally biased region" description="Basic and acidic residues" evidence="18">
    <location>
        <begin position="252"/>
        <end position="267"/>
    </location>
</feature>
<keyword evidence="7" id="KW-0813">Transport</keyword>
<feature type="compositionally biased region" description="Gly residues" evidence="18">
    <location>
        <begin position="197"/>
        <end position="206"/>
    </location>
</feature>
<keyword evidence="9" id="KW-0507">mRNA processing</keyword>
<feature type="non-terminal residue" evidence="20">
    <location>
        <position position="1"/>
    </location>
</feature>
<feature type="compositionally biased region" description="Basic and acidic residues" evidence="18">
    <location>
        <begin position="92"/>
        <end position="118"/>
    </location>
</feature>
<comment type="subcellular location">
    <subcellularLocation>
        <location evidence="2">Cell projection</location>
        <location evidence="2">Dendrite</location>
    </subcellularLocation>
    <subcellularLocation>
        <location evidence="1">Cytoplasm</location>
        <location evidence="1">Stress granule</location>
    </subcellularLocation>
    <subcellularLocation>
        <location evidence="4">Cytoplasm</location>
        <location evidence="4">Perinuclear region</location>
    </subcellularLocation>
    <subcellularLocation>
        <location evidence="3">Nucleus speckle</location>
    </subcellularLocation>
</comment>
<evidence type="ECO:0000259" key="19">
    <source>
        <dbReference type="SMART" id="SM01044"/>
    </source>
</evidence>
<feature type="region of interest" description="Disordered" evidence="18">
    <location>
        <begin position="686"/>
        <end position="798"/>
    </location>
</feature>
<evidence type="ECO:0000256" key="4">
    <source>
        <dbReference type="ARBA" id="ARBA00004556"/>
    </source>
</evidence>
<sequence>RFRPPNRYQCHVCPIKPDTGRPISDKYHTCNMGSDGGESEYESADDEELGEEEEEEDDILILPDGVPLGDENKQLDDDEDRKNPQYIPKKGTFYEHDDRTAAEEDVEKPPEEPVVKKEASKKKVWKEDNKWNHDKFNEFDQAPKSREELIAIYGYDIRNEEGPPRARRRRRYGRGPNKYTRNWEDFDAYAKPARGGPVRGGIGRGGNRSLSGSKRALSNNEEFPALGSPQQQKHITEALEDLSISESQSPKSDLKKSVDDHYNENETPKQQISAHHHHHHQQNKNIASPQIQDARLDNYGGRGRGGRGSRGRGSGRGSNKEQHKYNDERGVNNYDAHSSGRGRGGYQPKGSTQQQSHSDDITLEMKNINLNSQPREERHKKNRGGGNSENRRNTVPPRLQESAAAAANLHGRGSRGNNSSGGDVSASSRPKRYSSQRQRSIPEQAVPPFQQQTGYIDPALEGGYQGGVYEGAVSPATSHTATAPHSQLPLAGGAPPSFVPPAFTSPPTFPPEPFLGRPPAPRMFPPVTQSPHIFAGGPLGAPPVGAPPVPPGPPVTGPPFIPHEINYAAHPGPQPGPHTGPLPGAAPLAGPHPPQFPPFQGFTPGPVSQPNEIYSNGVTYYNTESQQHLPRNNIPLQKRPKAAIPIVPPPEKEQREQEAIHASQMMNEQLKSDTVSIVDESNVEVYQDHLDKDAMPLNSESQMVEPMQEAEVEESDSKEEDDLTEYEAEPPLPEATLNPDSEGDKQEEAPQENLENISIEKVAVREIENKTPVEPTSVSDERQSSTPVETKADAVDAS</sequence>
<keyword evidence="21" id="KW-1185">Reference proteome</keyword>
<keyword evidence="11" id="KW-0509">mRNA transport</keyword>
<dbReference type="PANTHER" id="PTHR13434:SF0">
    <property type="entry name" value="PROTEIN CASC3"/>
    <property type="match status" value="1"/>
</dbReference>
<feature type="region of interest" description="Disordered" evidence="18">
    <location>
        <begin position="157"/>
        <end position="451"/>
    </location>
</feature>
<feature type="compositionally biased region" description="Acidic residues" evidence="18">
    <location>
        <begin position="37"/>
        <end position="59"/>
    </location>
</feature>
<dbReference type="EMBL" id="JAXCGZ010023088">
    <property type="protein sequence ID" value="KAK7017468.1"/>
    <property type="molecule type" value="Genomic_DNA"/>
</dbReference>
<dbReference type="GO" id="GO:0035145">
    <property type="term" value="C:exon-exon junction complex"/>
    <property type="evidence" value="ECO:0007669"/>
    <property type="project" value="InterPro"/>
</dbReference>
<evidence type="ECO:0000256" key="3">
    <source>
        <dbReference type="ARBA" id="ARBA00004324"/>
    </source>
</evidence>
<dbReference type="GO" id="GO:0006397">
    <property type="term" value="P:mRNA processing"/>
    <property type="evidence" value="ECO:0007669"/>
    <property type="project" value="UniProtKB-KW"/>
</dbReference>
<feature type="compositionally biased region" description="Basic and acidic residues" evidence="18">
    <location>
        <begin position="70"/>
        <end position="83"/>
    </location>
</feature>
<feature type="region of interest" description="Disordered" evidence="18">
    <location>
        <begin position="16"/>
        <end position="143"/>
    </location>
</feature>
<dbReference type="InterPro" id="IPR028544">
    <property type="entry name" value="CASC3"/>
</dbReference>
<dbReference type="GO" id="GO:0030425">
    <property type="term" value="C:dendrite"/>
    <property type="evidence" value="ECO:0007669"/>
    <property type="project" value="UniProtKB-SubCell"/>
</dbReference>
<comment type="similarity">
    <text evidence="5">Belongs to the CASC3 family.</text>
</comment>
<evidence type="ECO:0000256" key="13">
    <source>
        <dbReference type="ARBA" id="ARBA00022884"/>
    </source>
</evidence>
<dbReference type="GO" id="GO:0010494">
    <property type="term" value="C:cytoplasmic stress granule"/>
    <property type="evidence" value="ECO:0007669"/>
    <property type="project" value="UniProtKB-SubCell"/>
</dbReference>
<dbReference type="GO" id="GO:0008380">
    <property type="term" value="P:RNA splicing"/>
    <property type="evidence" value="ECO:0007669"/>
    <property type="project" value="UniProtKB-KW"/>
</dbReference>
<dbReference type="GO" id="GO:0000184">
    <property type="term" value="P:nuclear-transcribed mRNA catabolic process, nonsense-mediated decay"/>
    <property type="evidence" value="ECO:0007669"/>
    <property type="project" value="UniProtKB-KW"/>
</dbReference>
<feature type="compositionally biased region" description="Polar residues" evidence="18">
    <location>
        <begin position="774"/>
        <end position="788"/>
    </location>
</feature>
<evidence type="ECO:0000256" key="17">
    <source>
        <dbReference type="ARBA" id="ARBA00023273"/>
    </source>
</evidence>
<name>A0AAN8ZT30_HALRR</name>
<dbReference type="InterPro" id="IPR018545">
    <property type="entry name" value="Btz_dom"/>
</dbReference>
<dbReference type="Proteomes" id="UP001381693">
    <property type="component" value="Unassembled WGS sequence"/>
</dbReference>
<feature type="compositionally biased region" description="Basic and acidic residues" evidence="18">
    <location>
        <begin position="318"/>
        <end position="330"/>
    </location>
</feature>
<evidence type="ECO:0000256" key="8">
    <source>
        <dbReference type="ARBA" id="ARBA00022490"/>
    </source>
</evidence>
<feature type="compositionally biased region" description="Acidic residues" evidence="18">
    <location>
        <begin position="708"/>
        <end position="728"/>
    </location>
</feature>
<dbReference type="GO" id="GO:0003729">
    <property type="term" value="F:mRNA binding"/>
    <property type="evidence" value="ECO:0007669"/>
    <property type="project" value="InterPro"/>
</dbReference>
<dbReference type="Pfam" id="PF09405">
    <property type="entry name" value="Btz"/>
    <property type="match status" value="1"/>
</dbReference>
<keyword evidence="17" id="KW-0966">Cell projection</keyword>
<evidence type="ECO:0000256" key="16">
    <source>
        <dbReference type="ARBA" id="ARBA00023242"/>
    </source>
</evidence>
<evidence type="ECO:0000256" key="11">
    <source>
        <dbReference type="ARBA" id="ARBA00022816"/>
    </source>
</evidence>
<evidence type="ECO:0000256" key="1">
    <source>
        <dbReference type="ARBA" id="ARBA00004210"/>
    </source>
</evidence>
<proteinExistence type="inferred from homology"/>
<dbReference type="AlphaFoldDB" id="A0AAN8ZT30"/>
<evidence type="ECO:0000256" key="2">
    <source>
        <dbReference type="ARBA" id="ARBA00004279"/>
    </source>
</evidence>
<keyword evidence="10" id="KW-0747">Spliceosome</keyword>
<dbReference type="GO" id="GO:0006417">
    <property type="term" value="P:regulation of translation"/>
    <property type="evidence" value="ECO:0007669"/>
    <property type="project" value="UniProtKB-KW"/>
</dbReference>
<comment type="caution">
    <text evidence="20">The sequence shown here is derived from an EMBL/GenBank/DDBJ whole genome shotgun (WGS) entry which is preliminary data.</text>
</comment>
<evidence type="ECO:0000256" key="7">
    <source>
        <dbReference type="ARBA" id="ARBA00022448"/>
    </source>
</evidence>
<keyword evidence="16" id="KW-0539">Nucleus</keyword>
<keyword evidence="15" id="KW-0508">mRNA splicing</keyword>
<keyword evidence="12" id="KW-0810">Translation regulation</keyword>
<dbReference type="GO" id="GO:0048471">
    <property type="term" value="C:perinuclear region of cytoplasm"/>
    <property type="evidence" value="ECO:0007669"/>
    <property type="project" value="UniProtKB-SubCell"/>
</dbReference>
<evidence type="ECO:0000256" key="10">
    <source>
        <dbReference type="ARBA" id="ARBA00022728"/>
    </source>
</evidence>
<evidence type="ECO:0000313" key="20">
    <source>
        <dbReference type="EMBL" id="KAK7017468.1"/>
    </source>
</evidence>
<evidence type="ECO:0000256" key="15">
    <source>
        <dbReference type="ARBA" id="ARBA00023187"/>
    </source>
</evidence>
<dbReference type="PANTHER" id="PTHR13434">
    <property type="entry name" value="PROTEIN CASC3"/>
    <property type="match status" value="1"/>
</dbReference>
<dbReference type="GO" id="GO:0016607">
    <property type="term" value="C:nuclear speck"/>
    <property type="evidence" value="ECO:0007669"/>
    <property type="project" value="UniProtKB-SubCell"/>
</dbReference>
<dbReference type="GO" id="GO:0005681">
    <property type="term" value="C:spliceosomal complex"/>
    <property type="evidence" value="ECO:0007669"/>
    <property type="project" value="UniProtKB-KW"/>
</dbReference>
<gene>
    <name evidence="20" type="primary">CASC3</name>
    <name evidence="20" type="ORF">SK128_024512</name>
</gene>
<evidence type="ECO:0000256" key="14">
    <source>
        <dbReference type="ARBA" id="ARBA00023161"/>
    </source>
</evidence>
<feature type="compositionally biased region" description="Basic and acidic residues" evidence="18">
    <location>
        <begin position="125"/>
        <end position="143"/>
    </location>
</feature>